<dbReference type="EMBL" id="QZAB01000037">
    <property type="protein sequence ID" value="RQD92388.1"/>
    <property type="molecule type" value="Genomic_DNA"/>
</dbReference>
<dbReference type="AlphaFoldDB" id="A0A3R7XJF0"/>
<dbReference type="InterPro" id="IPR001453">
    <property type="entry name" value="MoaB/Mog_dom"/>
</dbReference>
<dbReference type="PANTHER" id="PTHR10192:SF19">
    <property type="entry name" value="MOLYBDOPTERIN BIOSYNTHESIS PROTEIN MJ0666-RELATED"/>
    <property type="match status" value="1"/>
</dbReference>
<dbReference type="InterPro" id="IPR038987">
    <property type="entry name" value="MoeA-like"/>
</dbReference>
<gene>
    <name evidence="2" type="ORF">D5R95_00430</name>
</gene>
<dbReference type="Proteomes" id="UP000284763">
    <property type="component" value="Unassembled WGS sequence"/>
</dbReference>
<feature type="domain" description="MoaB/Mog" evidence="1">
    <location>
        <begin position="178"/>
        <end position="315"/>
    </location>
</feature>
<protein>
    <submittedName>
        <fullName evidence="2">Molybdopterin molybdenumtransferase MoeA</fullName>
    </submittedName>
</protein>
<dbReference type="SMART" id="SM00852">
    <property type="entry name" value="MoCF_biosynth"/>
    <property type="match status" value="1"/>
</dbReference>
<dbReference type="Gene3D" id="3.90.105.10">
    <property type="entry name" value="Molybdopterin biosynthesis moea protein, domain 2"/>
    <property type="match status" value="1"/>
</dbReference>
<dbReference type="SUPFAM" id="SSF63882">
    <property type="entry name" value="MoeA N-terminal region -like"/>
    <property type="match status" value="1"/>
</dbReference>
<proteinExistence type="predicted"/>
<evidence type="ECO:0000313" key="2">
    <source>
        <dbReference type="EMBL" id="RQD92388.1"/>
    </source>
</evidence>
<evidence type="ECO:0000259" key="1">
    <source>
        <dbReference type="SMART" id="SM00852"/>
    </source>
</evidence>
<dbReference type="SUPFAM" id="SSF53218">
    <property type="entry name" value="Molybdenum cofactor biosynthesis proteins"/>
    <property type="match status" value="1"/>
</dbReference>
<dbReference type="Pfam" id="PF03453">
    <property type="entry name" value="MoeA_N"/>
    <property type="match status" value="1"/>
</dbReference>
<dbReference type="PANTHER" id="PTHR10192">
    <property type="entry name" value="MOLYBDOPTERIN BIOSYNTHESIS PROTEIN"/>
    <property type="match status" value="1"/>
</dbReference>
<organism evidence="2 3">
    <name type="scientific">Methanosalsum natronophilum</name>
    <dbReference type="NCBI Taxonomy" id="768733"/>
    <lineage>
        <taxon>Archaea</taxon>
        <taxon>Methanobacteriati</taxon>
        <taxon>Methanobacteriota</taxon>
        <taxon>Stenosarchaea group</taxon>
        <taxon>Methanomicrobia</taxon>
        <taxon>Methanosarcinales</taxon>
        <taxon>Methanosarcinaceae</taxon>
        <taxon>Methanosalsum</taxon>
    </lineage>
</organism>
<dbReference type="InterPro" id="IPR005110">
    <property type="entry name" value="MoeA_linker/N"/>
</dbReference>
<dbReference type="Gene3D" id="3.40.980.10">
    <property type="entry name" value="MoaB/Mog-like domain"/>
    <property type="match status" value="1"/>
</dbReference>
<sequence length="316" mass="34056">MKSRVFKERTSLKTAKDLFLNSIIPLNKTNILRVEECQGRITSKDIISDMNVPHYNRAAMDGYAVKAENITSASISSPIMLTLSDKISNSTCVRVHTGSKIPDGADAVVMVEDTEQKGSLVEFFTKVHPGKNVGHIGEDIRIGDIIVNANHLLRGCDLATIASCGIEEIEVYEKPNVAIIPTGNELVKRSKQSPPPGKISETNSLMVGAYVEKWGGHPLYSDIIVDDPLLIEKEIKKNIDADLIVVCGGTSVGERDYVPTVLDKIGTLLVHGIGISPGKPTALGSFNDIPVICLPGYPAAGLITLFEFAAPAIKKL</sequence>
<evidence type="ECO:0000313" key="3">
    <source>
        <dbReference type="Proteomes" id="UP000284763"/>
    </source>
</evidence>
<dbReference type="InterPro" id="IPR036135">
    <property type="entry name" value="MoeA_linker/N_sf"/>
</dbReference>
<dbReference type="CDD" id="cd00887">
    <property type="entry name" value="MoeA"/>
    <property type="match status" value="1"/>
</dbReference>
<dbReference type="Pfam" id="PF00994">
    <property type="entry name" value="MoCF_biosynth"/>
    <property type="match status" value="1"/>
</dbReference>
<dbReference type="NCBIfam" id="TIGR00177">
    <property type="entry name" value="molyb_syn"/>
    <property type="match status" value="1"/>
</dbReference>
<comment type="caution">
    <text evidence="2">The sequence shown here is derived from an EMBL/GenBank/DDBJ whole genome shotgun (WGS) entry which is preliminary data.</text>
</comment>
<dbReference type="Gene3D" id="2.170.190.11">
    <property type="entry name" value="Molybdopterin biosynthesis moea protein, domain 3"/>
    <property type="match status" value="1"/>
</dbReference>
<dbReference type="GO" id="GO:0061599">
    <property type="term" value="F:molybdopterin molybdotransferase activity"/>
    <property type="evidence" value="ECO:0007669"/>
    <property type="project" value="TreeGrafter"/>
</dbReference>
<feature type="non-terminal residue" evidence="2">
    <location>
        <position position="316"/>
    </location>
</feature>
<keyword evidence="2" id="KW-0808">Transferase</keyword>
<dbReference type="GO" id="GO:0006777">
    <property type="term" value="P:Mo-molybdopterin cofactor biosynthetic process"/>
    <property type="evidence" value="ECO:0007669"/>
    <property type="project" value="TreeGrafter"/>
</dbReference>
<dbReference type="GO" id="GO:0005737">
    <property type="term" value="C:cytoplasm"/>
    <property type="evidence" value="ECO:0007669"/>
    <property type="project" value="TreeGrafter"/>
</dbReference>
<reference evidence="2 3" key="1">
    <citation type="submission" date="2018-08" db="EMBL/GenBank/DDBJ databases">
        <title>The metabolism and importance of syntrophic acetate oxidation coupled to methane or sulfide production in haloalkaline environments.</title>
        <authorList>
            <person name="Timmers P.H.A."/>
            <person name="Vavourakis C.D."/>
            <person name="Sorokin D.Y."/>
            <person name="Sinninghe Damste J.S."/>
            <person name="Muyzer G."/>
            <person name="Stams A.J.M."/>
            <person name="Plugge C.M."/>
        </authorList>
    </citation>
    <scope>NUCLEOTIDE SEQUENCE [LARGE SCALE GENOMIC DNA]</scope>
    <source>
        <strain evidence="2">MSAO_Arc3</strain>
    </source>
</reference>
<accession>A0A3R7XJF0</accession>
<name>A0A3R7XJF0_9EURY</name>
<dbReference type="InterPro" id="IPR036425">
    <property type="entry name" value="MoaB/Mog-like_dom_sf"/>
</dbReference>